<keyword evidence="3" id="KW-1185">Reference proteome</keyword>
<comment type="caution">
    <text evidence="2">The sequence shown here is derived from an EMBL/GenBank/DDBJ whole genome shotgun (WGS) entry which is preliminary data.</text>
</comment>
<proteinExistence type="predicted"/>
<keyword evidence="1" id="KW-0472">Membrane</keyword>
<dbReference type="RefSeq" id="WP_213519088.1">
    <property type="nucleotide sequence ID" value="NZ_BOSE01000009.1"/>
</dbReference>
<dbReference type="Pfam" id="PF22564">
    <property type="entry name" value="HAAS"/>
    <property type="match status" value="1"/>
</dbReference>
<feature type="transmembrane region" description="Helical" evidence="1">
    <location>
        <begin position="138"/>
        <end position="159"/>
    </location>
</feature>
<feature type="transmembrane region" description="Helical" evidence="1">
    <location>
        <begin position="80"/>
        <end position="98"/>
    </location>
</feature>
<sequence length="181" mass="20099">MNKAQFLSILRKMLSSLPLKERNELLEDYEHHYAFGQNAGKTEEEISEELGNPHEIAAEVLAEYNRNQPLISSNSRSRSIMACIGLFMLNFVLCVVPLGLAIWAVWVCLVAGSALLILSPLVALFDFVYNSYFSSSKLFATIAMTGLGIMLAMGVFSLGARLKKVTVSYINWNMSIIRGGR</sequence>
<accession>A0A920D0G7</accession>
<evidence type="ECO:0008006" key="4">
    <source>
        <dbReference type="Google" id="ProtNLM"/>
    </source>
</evidence>
<keyword evidence="1" id="KW-0812">Transmembrane</keyword>
<reference evidence="2" key="1">
    <citation type="submission" date="2021-03" db="EMBL/GenBank/DDBJ databases">
        <title>Antimicrobial resistance genes in bacteria isolated from Japanese honey, and their potential for conferring macrolide and lincosamide resistance in the American foulbrood pathogen Paenibacillus larvae.</title>
        <authorList>
            <person name="Okamoto M."/>
            <person name="Kumagai M."/>
            <person name="Kanamori H."/>
            <person name="Takamatsu D."/>
        </authorList>
    </citation>
    <scope>NUCLEOTIDE SEQUENCE</scope>
    <source>
        <strain evidence="2">J40TS1</strain>
    </source>
</reference>
<evidence type="ECO:0000313" key="2">
    <source>
        <dbReference type="EMBL" id="GIP18533.1"/>
    </source>
</evidence>
<evidence type="ECO:0000256" key="1">
    <source>
        <dbReference type="SAM" id="Phobius"/>
    </source>
</evidence>
<feature type="transmembrane region" description="Helical" evidence="1">
    <location>
        <begin position="104"/>
        <end position="129"/>
    </location>
</feature>
<dbReference type="EMBL" id="BOSE01000009">
    <property type="protein sequence ID" value="GIP18533.1"/>
    <property type="molecule type" value="Genomic_DNA"/>
</dbReference>
<protein>
    <recommendedName>
        <fullName evidence="4">DUF1700 domain-containing protein</fullName>
    </recommendedName>
</protein>
<dbReference type="Proteomes" id="UP000683139">
    <property type="component" value="Unassembled WGS sequence"/>
</dbReference>
<keyword evidence="1" id="KW-1133">Transmembrane helix</keyword>
<name>A0A920D0G7_9BACL</name>
<dbReference type="AlphaFoldDB" id="A0A920D0G7"/>
<organism evidence="2 3">
    <name type="scientific">Paenibacillus montaniterrae</name>
    <dbReference type="NCBI Taxonomy" id="429341"/>
    <lineage>
        <taxon>Bacteria</taxon>
        <taxon>Bacillati</taxon>
        <taxon>Bacillota</taxon>
        <taxon>Bacilli</taxon>
        <taxon>Bacillales</taxon>
        <taxon>Paenibacillaceae</taxon>
        <taxon>Paenibacillus</taxon>
    </lineage>
</organism>
<evidence type="ECO:0000313" key="3">
    <source>
        <dbReference type="Proteomes" id="UP000683139"/>
    </source>
</evidence>
<gene>
    <name evidence="2" type="ORF">J40TS1_41750</name>
</gene>